<keyword evidence="5" id="KW-1185">Reference proteome</keyword>
<dbReference type="SUPFAM" id="SSF54160">
    <property type="entry name" value="Chromo domain-like"/>
    <property type="match status" value="1"/>
</dbReference>
<evidence type="ECO:0000313" key="4">
    <source>
        <dbReference type="EMBL" id="RCH78128.1"/>
    </source>
</evidence>
<organism evidence="4 5">
    <name type="scientific">Rhizopus azygosporus</name>
    <name type="common">Rhizopus microsporus var. azygosporus</name>
    <dbReference type="NCBI Taxonomy" id="86630"/>
    <lineage>
        <taxon>Eukaryota</taxon>
        <taxon>Fungi</taxon>
        <taxon>Fungi incertae sedis</taxon>
        <taxon>Mucoromycota</taxon>
        <taxon>Mucoromycotina</taxon>
        <taxon>Mucoromycetes</taxon>
        <taxon>Mucorales</taxon>
        <taxon>Mucorineae</taxon>
        <taxon>Rhizopodaceae</taxon>
        <taxon>Rhizopus</taxon>
    </lineage>
</organism>
<dbReference type="GO" id="GO:0005634">
    <property type="term" value="C:nucleus"/>
    <property type="evidence" value="ECO:0007669"/>
    <property type="project" value="UniProtKB-SubCell"/>
</dbReference>
<dbReference type="InterPro" id="IPR023780">
    <property type="entry name" value="Chromo_domain"/>
</dbReference>
<evidence type="ECO:0000259" key="3">
    <source>
        <dbReference type="PROSITE" id="PS50013"/>
    </source>
</evidence>
<dbReference type="Pfam" id="PF00385">
    <property type="entry name" value="Chromo"/>
    <property type="match status" value="1"/>
</dbReference>
<sequence>ADFPEGSHVMVKVHNRYNSLSPAYEGPYIIERKTAGGTYVLRDEHVDVILSRNYTPEELKSISQDEVVPKDELYVVEAILRDNGEPMNRKYLVKWKDYSDEHNSWLDLSDFSDPEMINQYWRRVKKDAKGNIMYHDNVKASDIQITTYRGT</sequence>
<comment type="caution">
    <text evidence="4">The sequence shown here is derived from an EMBL/GenBank/DDBJ whole genome shotgun (WGS) entry which is preliminary data.</text>
</comment>
<dbReference type="InterPro" id="IPR016197">
    <property type="entry name" value="Chromo-like_dom_sf"/>
</dbReference>
<dbReference type="InterPro" id="IPR051219">
    <property type="entry name" value="Heterochromatin_chromo-domain"/>
</dbReference>
<dbReference type="OrthoDB" id="10267344at2759"/>
<accession>A0A367IKE5</accession>
<dbReference type="SMART" id="SM00298">
    <property type="entry name" value="CHROMO"/>
    <property type="match status" value="1"/>
</dbReference>
<reference evidence="4 5" key="1">
    <citation type="journal article" date="2018" name="G3 (Bethesda)">
        <title>Phylogenetic and Phylogenomic Definition of Rhizopus Species.</title>
        <authorList>
            <person name="Gryganskyi A.P."/>
            <person name="Golan J."/>
            <person name="Dolatabadi S."/>
            <person name="Mondo S."/>
            <person name="Robb S."/>
            <person name="Idnurm A."/>
            <person name="Muszewska A."/>
            <person name="Steczkiewicz K."/>
            <person name="Masonjones S."/>
            <person name="Liao H.L."/>
            <person name="Gajdeczka M.T."/>
            <person name="Anike F."/>
            <person name="Vuek A."/>
            <person name="Anishchenko I.M."/>
            <person name="Voigt K."/>
            <person name="de Hoog G.S."/>
            <person name="Smith M.E."/>
            <person name="Heitman J."/>
            <person name="Vilgalys R."/>
            <person name="Stajich J.E."/>
        </authorList>
    </citation>
    <scope>NUCLEOTIDE SEQUENCE [LARGE SCALE GENOMIC DNA]</scope>
    <source>
        <strain evidence="4 5">CBS 357.93</strain>
    </source>
</reference>
<evidence type="ECO:0000256" key="2">
    <source>
        <dbReference type="ARBA" id="ARBA00023242"/>
    </source>
</evidence>
<dbReference type="Gene3D" id="2.40.50.40">
    <property type="match status" value="1"/>
</dbReference>
<feature type="domain" description="Chromo" evidence="3">
    <location>
        <begin position="74"/>
        <end position="123"/>
    </location>
</feature>
<dbReference type="InterPro" id="IPR000953">
    <property type="entry name" value="Chromo/chromo_shadow_dom"/>
</dbReference>
<dbReference type="EMBL" id="PJQL01005402">
    <property type="protein sequence ID" value="RCH78128.1"/>
    <property type="molecule type" value="Genomic_DNA"/>
</dbReference>
<dbReference type="PROSITE" id="PS50013">
    <property type="entry name" value="CHROMO_2"/>
    <property type="match status" value="1"/>
</dbReference>
<dbReference type="STRING" id="86630.A0A367IKE5"/>
<evidence type="ECO:0000313" key="5">
    <source>
        <dbReference type="Proteomes" id="UP000252139"/>
    </source>
</evidence>
<protein>
    <recommendedName>
        <fullName evidence="3">Chromo domain-containing protein</fullName>
    </recommendedName>
</protein>
<comment type="subcellular location">
    <subcellularLocation>
        <location evidence="1">Nucleus</location>
    </subcellularLocation>
</comment>
<feature type="non-terminal residue" evidence="4">
    <location>
        <position position="1"/>
    </location>
</feature>
<gene>
    <name evidence="4" type="ORF">CU097_001179</name>
</gene>
<dbReference type="Proteomes" id="UP000252139">
    <property type="component" value="Unassembled WGS sequence"/>
</dbReference>
<proteinExistence type="predicted"/>
<dbReference type="AlphaFoldDB" id="A0A367IKE5"/>
<evidence type="ECO:0000256" key="1">
    <source>
        <dbReference type="ARBA" id="ARBA00004123"/>
    </source>
</evidence>
<name>A0A367IKE5_RHIAZ</name>
<keyword evidence="2" id="KW-0539">Nucleus</keyword>
<dbReference type="PANTHER" id="PTHR22812">
    <property type="entry name" value="CHROMOBOX PROTEIN"/>
    <property type="match status" value="1"/>
</dbReference>